<evidence type="ECO:0000313" key="7">
    <source>
        <dbReference type="EMBL" id="MDQ0167052.1"/>
    </source>
</evidence>
<accession>A0ABT9W1D5</accession>
<name>A0ABT9W1D5_9BACI</name>
<comment type="subcellular location">
    <subcellularLocation>
        <location evidence="1">Cell membrane</location>
        <topology evidence="1">Multi-pass membrane protein</topology>
    </subcellularLocation>
</comment>
<proteinExistence type="predicted"/>
<evidence type="ECO:0000256" key="1">
    <source>
        <dbReference type="ARBA" id="ARBA00004651"/>
    </source>
</evidence>
<keyword evidence="3 6" id="KW-0812">Transmembrane</keyword>
<feature type="transmembrane region" description="Helical" evidence="6">
    <location>
        <begin position="207"/>
        <end position="228"/>
    </location>
</feature>
<dbReference type="EMBL" id="JAUSTY010000012">
    <property type="protein sequence ID" value="MDQ0167052.1"/>
    <property type="molecule type" value="Genomic_DNA"/>
</dbReference>
<keyword evidence="2" id="KW-1003">Cell membrane</keyword>
<dbReference type="PANTHER" id="PTHR30213:SF0">
    <property type="entry name" value="UPF0761 MEMBRANE PROTEIN YIHY"/>
    <property type="match status" value="1"/>
</dbReference>
<keyword evidence="4 6" id="KW-1133">Transmembrane helix</keyword>
<sequence length="275" mass="30929">MTITTAKNFAVELFRRFSAHRVPDLAAQLSYYFLLALFPFLIFTFTLLPYTPLASEDVLELIAQYIPLDSMEIVERNVRNILEVERGGLLSVSIIAAMWSASNGSYAVIRALNHAYDVEESRSFIKARLVAFMLMLALLLTILIALILPVFGRSLGIFLFSFMGMSETFLALWDAFRWIISFTVIFIVFSFLYLVAPNRSMSPSQVWVGALVATIGWQLISLGFSYYISNFSNYSATYGSLGGVIILLLWLFLMGMLIILGGEINATREVLSKKK</sequence>
<evidence type="ECO:0000256" key="5">
    <source>
        <dbReference type="ARBA" id="ARBA00023136"/>
    </source>
</evidence>
<dbReference type="InterPro" id="IPR017039">
    <property type="entry name" value="Virul_fac_BrkB"/>
</dbReference>
<feature type="transmembrane region" description="Helical" evidence="6">
    <location>
        <begin position="89"/>
        <end position="109"/>
    </location>
</feature>
<evidence type="ECO:0000256" key="4">
    <source>
        <dbReference type="ARBA" id="ARBA00022989"/>
    </source>
</evidence>
<feature type="transmembrane region" description="Helical" evidence="6">
    <location>
        <begin position="240"/>
        <end position="266"/>
    </location>
</feature>
<evidence type="ECO:0000256" key="2">
    <source>
        <dbReference type="ARBA" id="ARBA00022475"/>
    </source>
</evidence>
<keyword evidence="5 6" id="KW-0472">Membrane</keyword>
<comment type="caution">
    <text evidence="7">The sequence shown here is derived from an EMBL/GenBank/DDBJ whole genome shotgun (WGS) entry which is preliminary data.</text>
</comment>
<organism evidence="7 8">
    <name type="scientific">Caldalkalibacillus horti</name>
    <dbReference type="NCBI Taxonomy" id="77523"/>
    <lineage>
        <taxon>Bacteria</taxon>
        <taxon>Bacillati</taxon>
        <taxon>Bacillota</taxon>
        <taxon>Bacilli</taxon>
        <taxon>Bacillales</taxon>
        <taxon>Bacillaceae</taxon>
        <taxon>Caldalkalibacillus</taxon>
    </lineage>
</organism>
<dbReference type="PANTHER" id="PTHR30213">
    <property type="entry name" value="INNER MEMBRANE PROTEIN YHJD"/>
    <property type="match status" value="1"/>
</dbReference>
<keyword evidence="8" id="KW-1185">Reference proteome</keyword>
<protein>
    <submittedName>
        <fullName evidence="7">Membrane protein</fullName>
    </submittedName>
</protein>
<dbReference type="Proteomes" id="UP001235840">
    <property type="component" value="Unassembled WGS sequence"/>
</dbReference>
<dbReference type="NCBIfam" id="TIGR00765">
    <property type="entry name" value="yihY_not_rbn"/>
    <property type="match status" value="1"/>
</dbReference>
<dbReference type="PIRSF" id="PIRSF035875">
    <property type="entry name" value="RNase_BN"/>
    <property type="match status" value="1"/>
</dbReference>
<evidence type="ECO:0000256" key="3">
    <source>
        <dbReference type="ARBA" id="ARBA00022692"/>
    </source>
</evidence>
<dbReference type="Pfam" id="PF03631">
    <property type="entry name" value="Virul_fac_BrkB"/>
    <property type="match status" value="1"/>
</dbReference>
<evidence type="ECO:0000256" key="6">
    <source>
        <dbReference type="SAM" id="Phobius"/>
    </source>
</evidence>
<dbReference type="RefSeq" id="WP_307395750.1">
    <property type="nucleotide sequence ID" value="NZ_BAAADK010000030.1"/>
</dbReference>
<gene>
    <name evidence="7" type="ORF">J2S11_002969</name>
</gene>
<feature type="transmembrane region" description="Helical" evidence="6">
    <location>
        <begin position="29"/>
        <end position="50"/>
    </location>
</feature>
<reference evidence="7 8" key="1">
    <citation type="submission" date="2023-07" db="EMBL/GenBank/DDBJ databases">
        <title>Genomic Encyclopedia of Type Strains, Phase IV (KMG-IV): sequencing the most valuable type-strain genomes for metagenomic binning, comparative biology and taxonomic classification.</title>
        <authorList>
            <person name="Goeker M."/>
        </authorList>
    </citation>
    <scope>NUCLEOTIDE SEQUENCE [LARGE SCALE GENOMIC DNA]</scope>
    <source>
        <strain evidence="7 8">DSM 12751</strain>
    </source>
</reference>
<feature type="transmembrane region" description="Helical" evidence="6">
    <location>
        <begin position="175"/>
        <end position="195"/>
    </location>
</feature>
<feature type="transmembrane region" description="Helical" evidence="6">
    <location>
        <begin position="130"/>
        <end position="163"/>
    </location>
</feature>
<evidence type="ECO:0000313" key="8">
    <source>
        <dbReference type="Proteomes" id="UP001235840"/>
    </source>
</evidence>